<keyword evidence="1 3" id="KW-0436">Ligase</keyword>
<evidence type="ECO:0000256" key="1">
    <source>
        <dbReference type="ARBA" id="ARBA00022598"/>
    </source>
</evidence>
<dbReference type="Proteomes" id="UP001589836">
    <property type="component" value="Unassembled WGS sequence"/>
</dbReference>
<comment type="subcellular location">
    <subcellularLocation>
        <location evidence="3">Cytoplasm</location>
    </subcellularLocation>
</comment>
<keyword evidence="3" id="KW-0820">tRNA-binding</keyword>
<organism evidence="4 5">
    <name type="scientific">Pontibacillus salicampi</name>
    <dbReference type="NCBI Taxonomy" id="1449801"/>
    <lineage>
        <taxon>Bacteria</taxon>
        <taxon>Bacillati</taxon>
        <taxon>Bacillota</taxon>
        <taxon>Bacilli</taxon>
        <taxon>Bacillales</taxon>
        <taxon>Bacillaceae</taxon>
        <taxon>Pontibacillus</taxon>
    </lineage>
</organism>
<comment type="similarity">
    <text evidence="3">Belongs to the TmcAL family.</text>
</comment>
<feature type="binding site" evidence="3">
    <location>
        <begin position="7"/>
        <end position="20"/>
    </location>
    <ligand>
        <name>ATP</name>
        <dbReference type="ChEBI" id="CHEBI:30616"/>
    </ligand>
</feature>
<dbReference type="NCBIfam" id="NF010191">
    <property type="entry name" value="PRK13670.1"/>
    <property type="match status" value="1"/>
</dbReference>
<reference evidence="4 5" key="1">
    <citation type="submission" date="2024-09" db="EMBL/GenBank/DDBJ databases">
        <authorList>
            <person name="Sun Q."/>
            <person name="Mori K."/>
        </authorList>
    </citation>
    <scope>NUCLEOTIDE SEQUENCE [LARGE SCALE GENOMIC DNA]</scope>
    <source>
        <strain evidence="4 5">NCAIM B.02529</strain>
    </source>
</reference>
<proteinExistence type="inferred from homology"/>
<evidence type="ECO:0000256" key="2">
    <source>
        <dbReference type="ARBA" id="ARBA00022694"/>
    </source>
</evidence>
<evidence type="ECO:0000313" key="4">
    <source>
        <dbReference type="EMBL" id="MFC0524027.1"/>
    </source>
</evidence>
<dbReference type="EMBL" id="JBHLTP010000009">
    <property type="protein sequence ID" value="MFC0524027.1"/>
    <property type="molecule type" value="Genomic_DNA"/>
</dbReference>
<keyword evidence="3" id="KW-0547">Nucleotide-binding</keyword>
<dbReference type="RefSeq" id="WP_377347577.1">
    <property type="nucleotide sequence ID" value="NZ_JBHLTP010000009.1"/>
</dbReference>
<evidence type="ECO:0000256" key="3">
    <source>
        <dbReference type="HAMAP-Rule" id="MF_01539"/>
    </source>
</evidence>
<comment type="caution">
    <text evidence="3">Lacks conserved residue(s) required for the propagation of feature annotation.</text>
</comment>
<dbReference type="Gene3D" id="3.40.50.620">
    <property type="entry name" value="HUPs"/>
    <property type="match status" value="1"/>
</dbReference>
<accession>A0ABV6LNY5</accession>
<dbReference type="HAMAP" id="MF_01539">
    <property type="entry name" value="TmcAL"/>
    <property type="match status" value="1"/>
</dbReference>
<keyword evidence="3" id="KW-0694">RNA-binding</keyword>
<feature type="binding site" evidence="3">
    <location>
        <position position="101"/>
    </location>
    <ligand>
        <name>ATP</name>
        <dbReference type="ChEBI" id="CHEBI:30616"/>
    </ligand>
</feature>
<dbReference type="PANTHER" id="PTHR37825">
    <property type="entry name" value="TRNA(MET) CYTIDINE ACETATE LIGASE"/>
    <property type="match status" value="1"/>
</dbReference>
<name>A0ABV6LNY5_9BACI</name>
<gene>
    <name evidence="3" type="primary">tmcAL</name>
    <name evidence="4" type="ORF">ACFFGV_10690</name>
</gene>
<dbReference type="SUPFAM" id="SSF52374">
    <property type="entry name" value="Nucleotidylyl transferase"/>
    <property type="match status" value="1"/>
</dbReference>
<comment type="caution">
    <text evidence="4">The sequence shown here is derived from an EMBL/GenBank/DDBJ whole genome shotgun (WGS) entry which is preliminary data.</text>
</comment>
<dbReference type="EC" id="6.3.4.-" evidence="3"/>
<comment type="function">
    <text evidence="3">Catalyzes the formation of N(4)-acetylcytidine (ac(4)C) at the wobble position of elongator tRNA(Met), using acetate and ATP as substrates. First activates an acetate ion to form acetyladenylate (Ac-AMP) and then transfers the acetyl group to tRNA to form ac(4)C34.</text>
</comment>
<feature type="binding site" evidence="3">
    <location>
        <position position="187"/>
    </location>
    <ligand>
        <name>ATP</name>
        <dbReference type="ChEBI" id="CHEBI:30616"/>
    </ligand>
</feature>
<comment type="catalytic activity">
    <reaction evidence="3">
        <text>cytidine(34) in elongator tRNA(Met) + acetate + ATP = N(4)-acetylcytidine(34) in elongator tRNA(Met) + AMP + diphosphate</text>
        <dbReference type="Rhea" id="RHEA:58144"/>
        <dbReference type="Rhea" id="RHEA-COMP:10693"/>
        <dbReference type="Rhea" id="RHEA-COMP:10694"/>
        <dbReference type="ChEBI" id="CHEBI:30089"/>
        <dbReference type="ChEBI" id="CHEBI:30616"/>
        <dbReference type="ChEBI" id="CHEBI:33019"/>
        <dbReference type="ChEBI" id="CHEBI:74900"/>
        <dbReference type="ChEBI" id="CHEBI:82748"/>
        <dbReference type="ChEBI" id="CHEBI:456215"/>
    </reaction>
</comment>
<evidence type="ECO:0000313" key="5">
    <source>
        <dbReference type="Proteomes" id="UP001589836"/>
    </source>
</evidence>
<keyword evidence="3" id="KW-0963">Cytoplasm</keyword>
<protein>
    <recommendedName>
        <fullName evidence="3">tRNA(Met) cytidine acetate ligase</fullName>
        <ecNumber evidence="3">6.3.4.-</ecNumber>
    </recommendedName>
</protein>
<dbReference type="Pfam" id="PF05636">
    <property type="entry name" value="HIGH_NTase1"/>
    <property type="match status" value="1"/>
</dbReference>
<dbReference type="InterPro" id="IPR008513">
    <property type="entry name" value="tRNA(Met)_cyd_acetate_ligase"/>
</dbReference>
<keyword evidence="5" id="KW-1185">Reference proteome</keyword>
<keyword evidence="2 3" id="KW-0819">tRNA processing</keyword>
<feature type="binding site" evidence="3">
    <location>
        <position position="162"/>
    </location>
    <ligand>
        <name>ATP</name>
        <dbReference type="ChEBI" id="CHEBI:30616"/>
    </ligand>
</feature>
<dbReference type="PANTHER" id="PTHR37825:SF1">
    <property type="entry name" value="TRNA(MET) CYTIDINE ACETATE LIGASE"/>
    <property type="match status" value="1"/>
</dbReference>
<dbReference type="InterPro" id="IPR014729">
    <property type="entry name" value="Rossmann-like_a/b/a_fold"/>
</dbReference>
<sequence length="407" mass="46857">MKASGLIVEYNPFHYGHLYHYQMSKEASNADVTIAVMSGNFLQRGEPAIMDKWHRAQLALLSGIDIVVELPYVFAVQNSDLFAKGAVLTLDALQVDSICFGSEQGSISPFIDAYYKQKQQHHKYNHTLQAYLQQGYSYPEASKMAYASIGLTTGKIDLSKPNNILGFSYVKSILEHDLSITPLTIQRKQANYHDEEIEHTIASATSIRKAIFNTNSLEDKVQHSLPDTAVEQLKRYKNTTGVWHEWESYFPLLQYIVTVQSPSELRSIHGMEEGLEHRLQQTVLEATSFTEWMHMLKTKRYTWTRLQRVITHLFTNTKKDDVELLSDLDTIPYVRLLGMTKAGRDYIHHIKKDTDTPLLTKLHKMDHPFLTIEEKAMDSYYTILTPPIKKQVRKREFHPPLLPDLEL</sequence>
<keyword evidence="3" id="KW-0067">ATP-binding</keyword>